<evidence type="ECO:0000256" key="1">
    <source>
        <dbReference type="ARBA" id="ARBA00004651"/>
    </source>
</evidence>
<reference evidence="9" key="1">
    <citation type="journal article" date="2019" name="Int. J. Syst. Evol. Microbiol.">
        <title>The Global Catalogue of Microorganisms (GCM) 10K type strain sequencing project: providing services to taxonomists for standard genome sequencing and annotation.</title>
        <authorList>
            <consortium name="The Broad Institute Genomics Platform"/>
            <consortium name="The Broad Institute Genome Sequencing Center for Infectious Disease"/>
            <person name="Wu L."/>
            <person name="Ma J."/>
        </authorList>
    </citation>
    <scope>NUCLEOTIDE SEQUENCE [LARGE SCALE GENOMIC DNA]</scope>
    <source>
        <strain evidence="9">JCM 13006</strain>
    </source>
</reference>
<organism evidence="8 9">
    <name type="scientific">Kitasatospora terrestris</name>
    <dbReference type="NCBI Taxonomy" id="258051"/>
    <lineage>
        <taxon>Bacteria</taxon>
        <taxon>Bacillati</taxon>
        <taxon>Actinomycetota</taxon>
        <taxon>Actinomycetes</taxon>
        <taxon>Kitasatosporales</taxon>
        <taxon>Streptomycetaceae</taxon>
        <taxon>Kitasatospora</taxon>
    </lineage>
</organism>
<comment type="caution">
    <text evidence="8">The sequence shown here is derived from an EMBL/GenBank/DDBJ whole genome shotgun (WGS) entry which is preliminary data.</text>
</comment>
<protein>
    <submittedName>
        <fullName evidence="8">MFS transporter</fullName>
    </submittedName>
</protein>
<evidence type="ECO:0000256" key="6">
    <source>
        <dbReference type="SAM" id="MobiDB-lite"/>
    </source>
</evidence>
<dbReference type="Proteomes" id="UP001501752">
    <property type="component" value="Unassembled WGS sequence"/>
</dbReference>
<proteinExistence type="predicted"/>
<dbReference type="Gene3D" id="1.20.1250.20">
    <property type="entry name" value="MFS general substrate transporter like domains"/>
    <property type="match status" value="1"/>
</dbReference>
<feature type="transmembrane region" description="Helical" evidence="7">
    <location>
        <begin position="397"/>
        <end position="416"/>
    </location>
</feature>
<evidence type="ECO:0000256" key="4">
    <source>
        <dbReference type="ARBA" id="ARBA00022989"/>
    </source>
</evidence>
<feature type="transmembrane region" description="Helical" evidence="7">
    <location>
        <begin position="214"/>
        <end position="234"/>
    </location>
</feature>
<evidence type="ECO:0000256" key="5">
    <source>
        <dbReference type="ARBA" id="ARBA00023136"/>
    </source>
</evidence>
<sequence>MSATLPAMTDTIETGRSAPRGRGTTAAAGGTTAGADTRPAAESRADTAAPDRNRTRYLTATGVALWGSQIGQAAVPLTAVTVLHAGAQGAALLKTALTLPFVLLGLPVGAWLDRVPRRPVMIGADLVRAVALATLPLAAWAHRLTMAHLLAVVLLQGTATVFFDLAAQSIVKDIAPGRLLAGVNARSATVAQAALIAGPPLAGWAAGLLTPPTVLLAMTAGYLWSAAWLATLGVRERPAAPSPGASLAREIADGVRFVARRPVLRAVLVSGCLANIGIAGTTTLLPVLALNELHWSESELGLFLGAGGVGGLVGALGAVRLAARLGAGRAALLVGLAVAPLALVLPLIGRPVPAPIAAAAWAVVVLKVGFDSVLMTTFRQDATPAHLMARVNGTMRVLFTAAVALGAAAAGVLAATTGTRCALALAAAVLACVWIPTALSPLRKLTTLTAA</sequence>
<name>A0ABP9DAP0_9ACTN</name>
<feature type="transmembrane region" description="Helical" evidence="7">
    <location>
        <begin position="354"/>
        <end position="376"/>
    </location>
</feature>
<feature type="transmembrane region" description="Helical" evidence="7">
    <location>
        <begin position="422"/>
        <end position="442"/>
    </location>
</feature>
<feature type="transmembrane region" description="Helical" evidence="7">
    <location>
        <begin position="91"/>
        <end position="112"/>
    </location>
</feature>
<dbReference type="InterPro" id="IPR036259">
    <property type="entry name" value="MFS_trans_sf"/>
</dbReference>
<evidence type="ECO:0000256" key="3">
    <source>
        <dbReference type="ARBA" id="ARBA00022692"/>
    </source>
</evidence>
<keyword evidence="3 7" id="KW-0812">Transmembrane</keyword>
<feature type="transmembrane region" description="Helical" evidence="7">
    <location>
        <begin position="147"/>
        <end position="167"/>
    </location>
</feature>
<keyword evidence="4 7" id="KW-1133">Transmembrane helix</keyword>
<keyword evidence="9" id="KW-1185">Reference proteome</keyword>
<feature type="transmembrane region" description="Helical" evidence="7">
    <location>
        <begin position="330"/>
        <end position="348"/>
    </location>
</feature>
<evidence type="ECO:0000313" key="8">
    <source>
        <dbReference type="EMBL" id="GAA4837625.1"/>
    </source>
</evidence>
<feature type="compositionally biased region" description="Low complexity" evidence="6">
    <location>
        <begin position="14"/>
        <end position="38"/>
    </location>
</feature>
<feature type="transmembrane region" description="Helical" evidence="7">
    <location>
        <begin position="300"/>
        <end position="323"/>
    </location>
</feature>
<dbReference type="EMBL" id="BAABIS010000001">
    <property type="protein sequence ID" value="GAA4837625.1"/>
    <property type="molecule type" value="Genomic_DNA"/>
</dbReference>
<dbReference type="Pfam" id="PF07690">
    <property type="entry name" value="MFS_1"/>
    <property type="match status" value="1"/>
</dbReference>
<keyword evidence="5 7" id="KW-0472">Membrane</keyword>
<accession>A0ABP9DAP0</accession>
<comment type="subcellular location">
    <subcellularLocation>
        <location evidence="1">Cell membrane</location>
        <topology evidence="1">Multi-pass membrane protein</topology>
    </subcellularLocation>
</comment>
<feature type="compositionally biased region" description="Basic and acidic residues" evidence="6">
    <location>
        <begin position="39"/>
        <end position="51"/>
    </location>
</feature>
<dbReference type="SUPFAM" id="SSF103473">
    <property type="entry name" value="MFS general substrate transporter"/>
    <property type="match status" value="1"/>
</dbReference>
<dbReference type="PANTHER" id="PTHR23513:SF6">
    <property type="entry name" value="MAJOR FACILITATOR SUPERFAMILY ASSOCIATED DOMAIN-CONTAINING PROTEIN"/>
    <property type="match status" value="1"/>
</dbReference>
<dbReference type="PANTHER" id="PTHR23513">
    <property type="entry name" value="INTEGRAL MEMBRANE EFFLUX PROTEIN-RELATED"/>
    <property type="match status" value="1"/>
</dbReference>
<evidence type="ECO:0000256" key="2">
    <source>
        <dbReference type="ARBA" id="ARBA00022475"/>
    </source>
</evidence>
<evidence type="ECO:0000256" key="7">
    <source>
        <dbReference type="SAM" id="Phobius"/>
    </source>
</evidence>
<dbReference type="CDD" id="cd06173">
    <property type="entry name" value="MFS_MefA_like"/>
    <property type="match status" value="1"/>
</dbReference>
<gene>
    <name evidence="8" type="ORF">GCM10023235_10860</name>
</gene>
<feature type="region of interest" description="Disordered" evidence="6">
    <location>
        <begin position="1"/>
        <end position="51"/>
    </location>
</feature>
<feature type="transmembrane region" description="Helical" evidence="7">
    <location>
        <begin position="266"/>
        <end position="288"/>
    </location>
</feature>
<keyword evidence="2" id="KW-1003">Cell membrane</keyword>
<dbReference type="InterPro" id="IPR011701">
    <property type="entry name" value="MFS"/>
</dbReference>
<evidence type="ECO:0000313" key="9">
    <source>
        <dbReference type="Proteomes" id="UP001501752"/>
    </source>
</evidence>